<keyword evidence="1" id="KW-0808">Transferase</keyword>
<dbReference type="CDD" id="cd04301">
    <property type="entry name" value="NAT_SF"/>
    <property type="match status" value="1"/>
</dbReference>
<dbReference type="PANTHER" id="PTHR43800:SF1">
    <property type="entry name" value="PEPTIDYL-LYSINE N-ACETYLTRANSFERASE YJAB"/>
    <property type="match status" value="1"/>
</dbReference>
<dbReference type="PANTHER" id="PTHR43800">
    <property type="entry name" value="PEPTIDYL-LYSINE N-ACETYLTRANSFERASE YJAB"/>
    <property type="match status" value="1"/>
</dbReference>
<keyword evidence="2" id="KW-0012">Acyltransferase</keyword>
<dbReference type="InterPro" id="IPR016181">
    <property type="entry name" value="Acyl_CoA_acyltransferase"/>
</dbReference>
<dbReference type="Gene3D" id="3.40.630.30">
    <property type="match status" value="1"/>
</dbReference>
<dbReference type="Proteomes" id="UP001500266">
    <property type="component" value="Unassembled WGS sequence"/>
</dbReference>
<organism evidence="4 5">
    <name type="scientific">Actinomadura keratinilytica</name>
    <dbReference type="NCBI Taxonomy" id="547461"/>
    <lineage>
        <taxon>Bacteria</taxon>
        <taxon>Bacillati</taxon>
        <taxon>Actinomycetota</taxon>
        <taxon>Actinomycetes</taxon>
        <taxon>Streptosporangiales</taxon>
        <taxon>Thermomonosporaceae</taxon>
        <taxon>Actinomadura</taxon>
    </lineage>
</organism>
<dbReference type="RefSeq" id="WP_345020058.1">
    <property type="nucleotide sequence ID" value="NZ_BAABDO010000023.1"/>
</dbReference>
<evidence type="ECO:0000259" key="3">
    <source>
        <dbReference type="PROSITE" id="PS51186"/>
    </source>
</evidence>
<evidence type="ECO:0000313" key="5">
    <source>
        <dbReference type="Proteomes" id="UP001500266"/>
    </source>
</evidence>
<dbReference type="SUPFAM" id="SSF55729">
    <property type="entry name" value="Acyl-CoA N-acyltransferases (Nat)"/>
    <property type="match status" value="1"/>
</dbReference>
<sequence length="186" mass="19531">MDRVGRAAGDRRTDVAPRAAEPGDLAGLAAIERSADTLFAPLGIVFPPGPTAIEQVIGEAAGGNAEILVAGRPPVAFAAVRPLDGALHLEQVAVHADHVRKGVGTRLLRAVLSRAGARDVTLITFRDVPWNAPWYSRHGFAEFPQERWGAGLRAHWDAEGAAGLRALGARVAMRRPGGNSGRGGFV</sequence>
<dbReference type="EMBL" id="BAABDO010000023">
    <property type="protein sequence ID" value="GAA4137341.1"/>
    <property type="molecule type" value="Genomic_DNA"/>
</dbReference>
<dbReference type="Pfam" id="PF13508">
    <property type="entry name" value="Acetyltransf_7"/>
    <property type="match status" value="1"/>
</dbReference>
<protein>
    <submittedName>
        <fullName evidence="4">GNAT family N-acetyltransferase</fullName>
    </submittedName>
</protein>
<accession>A0ABP7YK21</accession>
<gene>
    <name evidence="4" type="ORF">GCM10022416_21780</name>
</gene>
<evidence type="ECO:0000256" key="2">
    <source>
        <dbReference type="ARBA" id="ARBA00023315"/>
    </source>
</evidence>
<keyword evidence="5" id="KW-1185">Reference proteome</keyword>
<dbReference type="InterPro" id="IPR000182">
    <property type="entry name" value="GNAT_dom"/>
</dbReference>
<proteinExistence type="predicted"/>
<evidence type="ECO:0000256" key="1">
    <source>
        <dbReference type="ARBA" id="ARBA00022679"/>
    </source>
</evidence>
<comment type="caution">
    <text evidence="4">The sequence shown here is derived from an EMBL/GenBank/DDBJ whole genome shotgun (WGS) entry which is preliminary data.</text>
</comment>
<reference evidence="5" key="1">
    <citation type="journal article" date="2019" name="Int. J. Syst. Evol. Microbiol.">
        <title>The Global Catalogue of Microorganisms (GCM) 10K type strain sequencing project: providing services to taxonomists for standard genome sequencing and annotation.</title>
        <authorList>
            <consortium name="The Broad Institute Genomics Platform"/>
            <consortium name="The Broad Institute Genome Sequencing Center for Infectious Disease"/>
            <person name="Wu L."/>
            <person name="Ma J."/>
        </authorList>
    </citation>
    <scope>NUCLEOTIDE SEQUENCE [LARGE SCALE GENOMIC DNA]</scope>
    <source>
        <strain evidence="5">JCM 17316</strain>
    </source>
</reference>
<feature type="domain" description="N-acetyltransferase" evidence="3">
    <location>
        <begin position="15"/>
        <end position="159"/>
    </location>
</feature>
<dbReference type="PROSITE" id="PS51186">
    <property type="entry name" value="GNAT"/>
    <property type="match status" value="1"/>
</dbReference>
<evidence type="ECO:0000313" key="4">
    <source>
        <dbReference type="EMBL" id="GAA4137341.1"/>
    </source>
</evidence>
<name>A0ABP7YK21_9ACTN</name>